<feature type="transmembrane region" description="Helical" evidence="9">
    <location>
        <begin position="188"/>
        <end position="209"/>
    </location>
</feature>
<protein>
    <submittedName>
        <fullName evidence="11">Amino acid ABC transporter membrane protein, PAAT family (TC 3.A.1.3.-)</fullName>
    </submittedName>
</protein>
<proteinExistence type="inferred from homology"/>
<dbReference type="InterPro" id="IPR035906">
    <property type="entry name" value="MetI-like_sf"/>
</dbReference>
<evidence type="ECO:0000256" key="9">
    <source>
        <dbReference type="RuleBase" id="RU363032"/>
    </source>
</evidence>
<comment type="similarity">
    <text evidence="2">Belongs to the binding-protein-dependent transport system permease family. HisMQ subfamily.</text>
</comment>
<evidence type="ECO:0000256" key="4">
    <source>
        <dbReference type="ARBA" id="ARBA00022475"/>
    </source>
</evidence>
<dbReference type="InterPro" id="IPR000515">
    <property type="entry name" value="MetI-like"/>
</dbReference>
<dbReference type="OrthoDB" id="9787841at2"/>
<dbReference type="Proteomes" id="UP000196365">
    <property type="component" value="Unassembled WGS sequence"/>
</dbReference>
<dbReference type="GO" id="GO:0022857">
    <property type="term" value="F:transmembrane transporter activity"/>
    <property type="evidence" value="ECO:0007669"/>
    <property type="project" value="InterPro"/>
</dbReference>
<keyword evidence="7 9" id="KW-1133">Transmembrane helix</keyword>
<evidence type="ECO:0000313" key="12">
    <source>
        <dbReference type="Proteomes" id="UP000196365"/>
    </source>
</evidence>
<evidence type="ECO:0000256" key="2">
    <source>
        <dbReference type="ARBA" id="ARBA00010072"/>
    </source>
</evidence>
<keyword evidence="8 9" id="KW-0472">Membrane</keyword>
<dbReference type="GO" id="GO:0043190">
    <property type="term" value="C:ATP-binding cassette (ABC) transporter complex"/>
    <property type="evidence" value="ECO:0007669"/>
    <property type="project" value="InterPro"/>
</dbReference>
<evidence type="ECO:0000256" key="1">
    <source>
        <dbReference type="ARBA" id="ARBA00004651"/>
    </source>
</evidence>
<evidence type="ECO:0000256" key="7">
    <source>
        <dbReference type="ARBA" id="ARBA00022989"/>
    </source>
</evidence>
<feature type="transmembrane region" description="Helical" evidence="9">
    <location>
        <begin position="20"/>
        <end position="41"/>
    </location>
</feature>
<gene>
    <name evidence="11" type="ORF">SAMN02745973_01021</name>
</gene>
<dbReference type="Gene3D" id="1.10.3720.10">
    <property type="entry name" value="MetI-like"/>
    <property type="match status" value="1"/>
</dbReference>
<dbReference type="PANTHER" id="PTHR30614:SF20">
    <property type="entry name" value="GLUTAMINE TRANSPORT SYSTEM PERMEASE PROTEIN GLNP"/>
    <property type="match status" value="1"/>
</dbReference>
<dbReference type="InterPro" id="IPR010065">
    <property type="entry name" value="AA_ABC_transptr_permease_3TM"/>
</dbReference>
<dbReference type="Pfam" id="PF00528">
    <property type="entry name" value="BPD_transp_1"/>
    <property type="match status" value="1"/>
</dbReference>
<keyword evidence="3 9" id="KW-0813">Transport</keyword>
<dbReference type="AlphaFoldDB" id="A0A1T4LLI0"/>
<dbReference type="EMBL" id="FUWV01000004">
    <property type="protein sequence ID" value="SJZ55496.1"/>
    <property type="molecule type" value="Genomic_DNA"/>
</dbReference>
<dbReference type="SUPFAM" id="SSF161098">
    <property type="entry name" value="MetI-like"/>
    <property type="match status" value="1"/>
</dbReference>
<comment type="subcellular location">
    <subcellularLocation>
        <location evidence="1 9">Cell membrane</location>
        <topology evidence="1 9">Multi-pass membrane protein</topology>
    </subcellularLocation>
</comment>
<keyword evidence="4" id="KW-1003">Cell membrane</keyword>
<dbReference type="CDD" id="cd06261">
    <property type="entry name" value="TM_PBP2"/>
    <property type="match status" value="1"/>
</dbReference>
<dbReference type="RefSeq" id="WP_087678476.1">
    <property type="nucleotide sequence ID" value="NZ_FUWV01000004.1"/>
</dbReference>
<name>A0A1T4LLI0_9FIRM</name>
<dbReference type="PANTHER" id="PTHR30614">
    <property type="entry name" value="MEMBRANE COMPONENT OF AMINO ACID ABC TRANSPORTER"/>
    <property type="match status" value="1"/>
</dbReference>
<dbReference type="InterPro" id="IPR043429">
    <property type="entry name" value="ArtM/GltK/GlnP/TcyL/YhdX-like"/>
</dbReference>
<evidence type="ECO:0000256" key="5">
    <source>
        <dbReference type="ARBA" id="ARBA00022692"/>
    </source>
</evidence>
<keyword evidence="5 9" id="KW-0812">Transmembrane</keyword>
<evidence type="ECO:0000256" key="3">
    <source>
        <dbReference type="ARBA" id="ARBA00022448"/>
    </source>
</evidence>
<evidence type="ECO:0000256" key="8">
    <source>
        <dbReference type="ARBA" id="ARBA00023136"/>
    </source>
</evidence>
<reference evidence="11 12" key="1">
    <citation type="submission" date="2017-02" db="EMBL/GenBank/DDBJ databases">
        <authorList>
            <person name="Peterson S.W."/>
        </authorList>
    </citation>
    <scope>NUCLEOTIDE SEQUENCE [LARGE SCALE GENOMIC DNA]</scope>
    <source>
        <strain evidence="11 12">DSM 15102</strain>
    </source>
</reference>
<evidence type="ECO:0000259" key="10">
    <source>
        <dbReference type="PROSITE" id="PS50928"/>
    </source>
</evidence>
<dbReference type="FunFam" id="1.10.3720.10:FF:000033">
    <property type="entry name" value="Polar amino acid ABC transporter permease"/>
    <property type="match status" value="1"/>
</dbReference>
<accession>A0A1T4LLI0</accession>
<sequence>MDFASMTKYIPLFLEGIKITVQISFVAVIIGAVLGLLLALLKLSSNKVLSFLATVYIQIIRGTPVLVQLYIVYYATYPLFGFNIPPYIAAVATFGLNSSAYVAEIIRSGIQAVDYGQMEAGRSLGMPHGMVMKYIIIPQAIKNILPALGNEFVVLLKETSVVSIIGTADLVRQADIIKAATYSTFEPYIIIAVIYIIMVQGLSSVMNRVERRLKRSDYR</sequence>
<feature type="domain" description="ABC transmembrane type-1" evidence="10">
    <location>
        <begin position="17"/>
        <end position="206"/>
    </location>
</feature>
<keyword evidence="6" id="KW-0029">Amino-acid transport</keyword>
<organism evidence="11 12">
    <name type="scientific">Garciella nitratireducens DSM 15102</name>
    <dbReference type="NCBI Taxonomy" id="1121911"/>
    <lineage>
        <taxon>Bacteria</taxon>
        <taxon>Bacillati</taxon>
        <taxon>Bacillota</taxon>
        <taxon>Clostridia</taxon>
        <taxon>Eubacteriales</taxon>
        <taxon>Eubacteriaceae</taxon>
        <taxon>Garciella</taxon>
    </lineage>
</organism>
<keyword evidence="12" id="KW-1185">Reference proteome</keyword>
<evidence type="ECO:0000256" key="6">
    <source>
        <dbReference type="ARBA" id="ARBA00022970"/>
    </source>
</evidence>
<evidence type="ECO:0000313" key="11">
    <source>
        <dbReference type="EMBL" id="SJZ55496.1"/>
    </source>
</evidence>
<dbReference type="GO" id="GO:0006865">
    <property type="term" value="P:amino acid transport"/>
    <property type="evidence" value="ECO:0007669"/>
    <property type="project" value="UniProtKB-KW"/>
</dbReference>
<dbReference type="NCBIfam" id="TIGR01726">
    <property type="entry name" value="HEQRo_perm_3TM"/>
    <property type="match status" value="1"/>
</dbReference>
<dbReference type="PROSITE" id="PS50928">
    <property type="entry name" value="ABC_TM1"/>
    <property type="match status" value="1"/>
</dbReference>